<dbReference type="EMBL" id="ML986487">
    <property type="protein sequence ID" value="KAF2279043.1"/>
    <property type="molecule type" value="Genomic_DNA"/>
</dbReference>
<evidence type="ECO:0000313" key="3">
    <source>
        <dbReference type="Proteomes" id="UP000800097"/>
    </source>
</evidence>
<feature type="region of interest" description="Disordered" evidence="1">
    <location>
        <begin position="144"/>
        <end position="177"/>
    </location>
</feature>
<accession>A0A6A6JSF5</accession>
<proteinExistence type="predicted"/>
<organism evidence="2 3">
    <name type="scientific">Westerdykella ornata</name>
    <dbReference type="NCBI Taxonomy" id="318751"/>
    <lineage>
        <taxon>Eukaryota</taxon>
        <taxon>Fungi</taxon>
        <taxon>Dikarya</taxon>
        <taxon>Ascomycota</taxon>
        <taxon>Pezizomycotina</taxon>
        <taxon>Dothideomycetes</taxon>
        <taxon>Pleosporomycetidae</taxon>
        <taxon>Pleosporales</taxon>
        <taxon>Sporormiaceae</taxon>
        <taxon>Westerdykella</taxon>
    </lineage>
</organism>
<dbReference type="GeneID" id="54555788"/>
<name>A0A6A6JSF5_WESOR</name>
<sequence length="219" mass="25049">MPPQPVHLLPRLTPRTAFLLATSVFLCQETYRLSTGTHTFFSPRVPALRAALMGEDPHSDEVKAEVVKAYLRMRRISVREDRGKEGEVLEERRRRRRVALSTETQAQKEATREAVREEAPSIQEVIKGNTGVATPVISAPTPRIAKHDGAEEEVEAETQTAKRRAVRSQKRAEEEKKDWLEVESEGLTWVGRVPLILTPIPSLRLLMRPFRRKRKEEEE</sequence>
<gene>
    <name evidence="2" type="ORF">EI97DRAFT_499541</name>
</gene>
<dbReference type="AlphaFoldDB" id="A0A6A6JSF5"/>
<feature type="region of interest" description="Disordered" evidence="1">
    <location>
        <begin position="92"/>
        <end position="119"/>
    </location>
</feature>
<evidence type="ECO:0000313" key="2">
    <source>
        <dbReference type="EMBL" id="KAF2279043.1"/>
    </source>
</evidence>
<dbReference type="RefSeq" id="XP_033656582.1">
    <property type="nucleotide sequence ID" value="XM_033802613.1"/>
</dbReference>
<feature type="compositionally biased region" description="Basic and acidic residues" evidence="1">
    <location>
        <begin position="109"/>
        <end position="119"/>
    </location>
</feature>
<dbReference type="Proteomes" id="UP000800097">
    <property type="component" value="Unassembled WGS sequence"/>
</dbReference>
<keyword evidence="3" id="KW-1185">Reference proteome</keyword>
<protein>
    <submittedName>
        <fullName evidence="2">Uncharacterized protein</fullName>
    </submittedName>
</protein>
<reference evidence="2" key="1">
    <citation type="journal article" date="2020" name="Stud. Mycol.">
        <title>101 Dothideomycetes genomes: a test case for predicting lifestyles and emergence of pathogens.</title>
        <authorList>
            <person name="Haridas S."/>
            <person name="Albert R."/>
            <person name="Binder M."/>
            <person name="Bloem J."/>
            <person name="Labutti K."/>
            <person name="Salamov A."/>
            <person name="Andreopoulos B."/>
            <person name="Baker S."/>
            <person name="Barry K."/>
            <person name="Bills G."/>
            <person name="Bluhm B."/>
            <person name="Cannon C."/>
            <person name="Castanera R."/>
            <person name="Culley D."/>
            <person name="Daum C."/>
            <person name="Ezra D."/>
            <person name="Gonzalez J."/>
            <person name="Henrissat B."/>
            <person name="Kuo A."/>
            <person name="Liang C."/>
            <person name="Lipzen A."/>
            <person name="Lutzoni F."/>
            <person name="Magnuson J."/>
            <person name="Mondo S."/>
            <person name="Nolan M."/>
            <person name="Ohm R."/>
            <person name="Pangilinan J."/>
            <person name="Park H.-J."/>
            <person name="Ramirez L."/>
            <person name="Alfaro M."/>
            <person name="Sun H."/>
            <person name="Tritt A."/>
            <person name="Yoshinaga Y."/>
            <person name="Zwiers L.-H."/>
            <person name="Turgeon B."/>
            <person name="Goodwin S."/>
            <person name="Spatafora J."/>
            <person name="Crous P."/>
            <person name="Grigoriev I."/>
        </authorList>
    </citation>
    <scope>NUCLEOTIDE SEQUENCE</scope>
    <source>
        <strain evidence="2">CBS 379.55</strain>
    </source>
</reference>
<evidence type="ECO:0000256" key="1">
    <source>
        <dbReference type="SAM" id="MobiDB-lite"/>
    </source>
</evidence>